<dbReference type="EMBL" id="FNBP01000003">
    <property type="protein sequence ID" value="SDF86762.1"/>
    <property type="molecule type" value="Genomic_DNA"/>
</dbReference>
<dbReference type="AlphaFoldDB" id="A0A1G7PK69"/>
<feature type="domain" description="Prohead serine protease" evidence="4">
    <location>
        <begin position="40"/>
        <end position="175"/>
    </location>
</feature>
<dbReference type="RefSeq" id="WP_093741031.1">
    <property type="nucleotide sequence ID" value="NZ_FNBP01000003.1"/>
</dbReference>
<evidence type="ECO:0000256" key="3">
    <source>
        <dbReference type="ARBA" id="ARBA00022801"/>
    </source>
</evidence>
<evidence type="ECO:0000256" key="1">
    <source>
        <dbReference type="ARBA" id="ARBA00022612"/>
    </source>
</evidence>
<sequence length="208" mass="22140">MGYQVIDPGAWPGNGEALSAGAAGLEHKFAKFGYVAEVDGGVEISGYASLFGAADQGGDVVEAGAYAACLTRAEAAGRSIKMLWQHDPAQPIGVWDEVREDKRGLWVKGRILSSVARGREAAALIEAGAIDGLSIGYRTVKAGKNTKGQRLLSELELWEVSLVTFPMLPTARVAAKGEFRAVGEVLREMASVFEEARAEMTRSVDRAQ</sequence>
<name>A0A1G7PK69_9RHOB</name>
<keyword evidence="6" id="KW-1185">Reference proteome</keyword>
<dbReference type="GO" id="GO:0008233">
    <property type="term" value="F:peptidase activity"/>
    <property type="evidence" value="ECO:0007669"/>
    <property type="project" value="UniProtKB-KW"/>
</dbReference>
<dbReference type="SUPFAM" id="SSF50789">
    <property type="entry name" value="Herpes virus serine proteinase, assemblin"/>
    <property type="match status" value="1"/>
</dbReference>
<dbReference type="GO" id="GO:0006508">
    <property type="term" value="P:proteolysis"/>
    <property type="evidence" value="ECO:0007669"/>
    <property type="project" value="UniProtKB-KW"/>
</dbReference>
<dbReference type="Proteomes" id="UP000199399">
    <property type="component" value="Unassembled WGS sequence"/>
</dbReference>
<protein>
    <recommendedName>
        <fullName evidence="4">Prohead serine protease domain-containing protein</fullName>
    </recommendedName>
</protein>
<keyword evidence="1" id="KW-1188">Viral release from host cell</keyword>
<evidence type="ECO:0000256" key="2">
    <source>
        <dbReference type="ARBA" id="ARBA00022670"/>
    </source>
</evidence>
<dbReference type="NCBIfam" id="TIGR01543">
    <property type="entry name" value="proheadase_HK97"/>
    <property type="match status" value="1"/>
</dbReference>
<keyword evidence="2" id="KW-0645">Protease</keyword>
<proteinExistence type="predicted"/>
<evidence type="ECO:0000313" key="5">
    <source>
        <dbReference type="EMBL" id="SDF86762.1"/>
    </source>
</evidence>
<organism evidence="5 6">
    <name type="scientific">Sulfitobacter delicatus</name>
    <dbReference type="NCBI Taxonomy" id="218672"/>
    <lineage>
        <taxon>Bacteria</taxon>
        <taxon>Pseudomonadati</taxon>
        <taxon>Pseudomonadota</taxon>
        <taxon>Alphaproteobacteria</taxon>
        <taxon>Rhodobacterales</taxon>
        <taxon>Roseobacteraceae</taxon>
        <taxon>Sulfitobacter</taxon>
    </lineage>
</organism>
<dbReference type="OrthoDB" id="9804926at2"/>
<gene>
    <name evidence="5" type="ORF">SAMN04489759_103364</name>
</gene>
<reference evidence="6" key="1">
    <citation type="submission" date="2016-10" db="EMBL/GenBank/DDBJ databases">
        <authorList>
            <person name="Varghese N."/>
            <person name="Submissions S."/>
        </authorList>
    </citation>
    <scope>NUCLEOTIDE SEQUENCE [LARGE SCALE GENOMIC DNA]</scope>
    <source>
        <strain evidence="6">DSM 16477</strain>
    </source>
</reference>
<evidence type="ECO:0000313" key="6">
    <source>
        <dbReference type="Proteomes" id="UP000199399"/>
    </source>
</evidence>
<dbReference type="Pfam" id="PF04586">
    <property type="entry name" value="Peptidase_S78"/>
    <property type="match status" value="1"/>
</dbReference>
<dbReference type="InterPro" id="IPR054613">
    <property type="entry name" value="Peptidase_S78_dom"/>
</dbReference>
<keyword evidence="3" id="KW-0378">Hydrolase</keyword>
<accession>A0A1G7PK69</accession>
<dbReference type="STRING" id="218672.SAMN04489759_103364"/>
<evidence type="ECO:0000259" key="4">
    <source>
        <dbReference type="Pfam" id="PF04586"/>
    </source>
</evidence>
<dbReference type="InterPro" id="IPR006433">
    <property type="entry name" value="Prohead_protease"/>
</dbReference>